<dbReference type="OrthoDB" id="9761045at2"/>
<keyword evidence="1" id="KW-0812">Transmembrane</keyword>
<comment type="caution">
    <text evidence="2">The sequence shown here is derived from an EMBL/GenBank/DDBJ whole genome shotgun (WGS) entry which is preliminary data.</text>
</comment>
<evidence type="ECO:0000313" key="2">
    <source>
        <dbReference type="EMBL" id="TWT71420.1"/>
    </source>
</evidence>
<accession>A0A5C5Y7Y2</accession>
<name>A0A5C5Y7Y2_9PLAN</name>
<keyword evidence="1" id="KW-0472">Membrane</keyword>
<evidence type="ECO:0000313" key="3">
    <source>
        <dbReference type="Proteomes" id="UP000317238"/>
    </source>
</evidence>
<dbReference type="Proteomes" id="UP000317238">
    <property type="component" value="Unassembled WGS sequence"/>
</dbReference>
<organism evidence="2 3">
    <name type="scientific">Crateriforma conspicua</name>
    <dbReference type="NCBI Taxonomy" id="2527996"/>
    <lineage>
        <taxon>Bacteria</taxon>
        <taxon>Pseudomonadati</taxon>
        <taxon>Planctomycetota</taxon>
        <taxon>Planctomycetia</taxon>
        <taxon>Planctomycetales</taxon>
        <taxon>Planctomycetaceae</taxon>
        <taxon>Crateriforma</taxon>
    </lineage>
</organism>
<feature type="transmembrane region" description="Helical" evidence="1">
    <location>
        <begin position="7"/>
        <end position="25"/>
    </location>
</feature>
<keyword evidence="1" id="KW-1133">Transmembrane helix</keyword>
<keyword evidence="3" id="KW-1185">Reference proteome</keyword>
<dbReference type="AlphaFoldDB" id="A0A5C5Y7Y2"/>
<dbReference type="EMBL" id="SJPL01000001">
    <property type="protein sequence ID" value="TWT71420.1"/>
    <property type="molecule type" value="Genomic_DNA"/>
</dbReference>
<dbReference type="RefSeq" id="WP_145304091.1">
    <property type="nucleotide sequence ID" value="NZ_CP036319.1"/>
</dbReference>
<gene>
    <name evidence="2" type="ORF">Pan14r_37300</name>
</gene>
<proteinExistence type="predicted"/>
<evidence type="ECO:0000256" key="1">
    <source>
        <dbReference type="SAM" id="Phobius"/>
    </source>
</evidence>
<dbReference type="Gene3D" id="2.60.120.260">
    <property type="entry name" value="Galactose-binding domain-like"/>
    <property type="match status" value="1"/>
</dbReference>
<protein>
    <submittedName>
        <fullName evidence="2">Uncharacterized protein</fullName>
    </submittedName>
</protein>
<sequence precursor="true">MKSITKCGYIVSVVFLAHSFTSIWLTTSRANAANPDWRAQWIWQAEDGPANTWVAFRKEFDLASVPDEAVANISTDTK</sequence>
<reference evidence="2 3" key="1">
    <citation type="submission" date="2019-02" db="EMBL/GenBank/DDBJ databases">
        <title>Deep-cultivation of Planctomycetes and their phenomic and genomic characterization uncovers novel biology.</title>
        <authorList>
            <person name="Wiegand S."/>
            <person name="Jogler M."/>
            <person name="Boedeker C."/>
            <person name="Pinto D."/>
            <person name="Vollmers J."/>
            <person name="Rivas-Marin E."/>
            <person name="Kohn T."/>
            <person name="Peeters S.H."/>
            <person name="Heuer A."/>
            <person name="Rast P."/>
            <person name="Oberbeckmann S."/>
            <person name="Bunk B."/>
            <person name="Jeske O."/>
            <person name="Meyerdierks A."/>
            <person name="Storesund J.E."/>
            <person name="Kallscheuer N."/>
            <person name="Luecker S."/>
            <person name="Lage O.M."/>
            <person name="Pohl T."/>
            <person name="Merkel B.J."/>
            <person name="Hornburger P."/>
            <person name="Mueller R.-W."/>
            <person name="Bruemmer F."/>
            <person name="Labrenz M."/>
            <person name="Spormann A.M."/>
            <person name="Op Den Camp H."/>
            <person name="Overmann J."/>
            <person name="Amann R."/>
            <person name="Jetten M.S.M."/>
            <person name="Mascher T."/>
            <person name="Medema M.H."/>
            <person name="Devos D.P."/>
            <person name="Kaster A.-K."/>
            <person name="Ovreas L."/>
            <person name="Rohde M."/>
            <person name="Galperin M.Y."/>
            <person name="Jogler C."/>
        </authorList>
    </citation>
    <scope>NUCLEOTIDE SEQUENCE [LARGE SCALE GENOMIC DNA]</scope>
    <source>
        <strain evidence="2 3">Pan14r</strain>
    </source>
</reference>